<comment type="caution">
    <text evidence="1">The sequence shown here is derived from an EMBL/GenBank/DDBJ whole genome shotgun (WGS) entry which is preliminary data.</text>
</comment>
<dbReference type="InterPro" id="IPR048000">
    <property type="entry name" value="TnsA-like"/>
</dbReference>
<proteinExistence type="predicted"/>
<keyword evidence="2" id="KW-1185">Reference proteome</keyword>
<protein>
    <submittedName>
        <fullName evidence="1">TnsA-like heteromeric transposase endonuclease subunit</fullName>
    </submittedName>
</protein>
<dbReference type="EMBL" id="BAAANT010000008">
    <property type="protein sequence ID" value="GAA2138494.1"/>
    <property type="molecule type" value="Genomic_DNA"/>
</dbReference>
<dbReference type="NCBIfam" id="NF033179">
    <property type="entry name" value="TnsA_like_Actin"/>
    <property type="match status" value="1"/>
</dbReference>
<name>A0ABN2Z8S7_9ACTN</name>
<evidence type="ECO:0000313" key="2">
    <source>
        <dbReference type="Proteomes" id="UP001422759"/>
    </source>
</evidence>
<accession>A0ABN2Z8S7</accession>
<evidence type="ECO:0000313" key="1">
    <source>
        <dbReference type="EMBL" id="GAA2138494.1"/>
    </source>
</evidence>
<reference evidence="1 2" key="1">
    <citation type="journal article" date="2019" name="Int. J. Syst. Evol. Microbiol.">
        <title>The Global Catalogue of Microorganisms (GCM) 10K type strain sequencing project: providing services to taxonomists for standard genome sequencing and annotation.</title>
        <authorList>
            <consortium name="The Broad Institute Genomics Platform"/>
            <consortium name="The Broad Institute Genome Sequencing Center for Infectious Disease"/>
            <person name="Wu L."/>
            <person name="Ma J."/>
        </authorList>
    </citation>
    <scope>NUCLEOTIDE SEQUENCE [LARGE SCALE GENOMIC DNA]</scope>
    <source>
        <strain evidence="1 2">JCM 14560</strain>
    </source>
</reference>
<dbReference type="Proteomes" id="UP001422759">
    <property type="component" value="Unassembled WGS sequence"/>
</dbReference>
<gene>
    <name evidence="1" type="ORF">GCM10009760_19870</name>
</gene>
<sequence length="254" mass="27915">MSAGRRGVLRSVGRGVRVRYWDAAGMERLVSLDRAAGVVFEDCEAARVIPSYVGQRHTPGLYWAASGDRLVGYESHLEQQRLTLLDFDPDVTVFATQPLIFEGEDAEGHWLHVPDVFARRRDGSVLLVDVKPLRFQPAPGVERQRARTAAVCAELGWAYEMVGEPDPGLWATVSWLAGYRRPLNAGAALVGPLLALAGRPVAIGDLVAFQTAPELALPVVFHLMWHCRLHFDMARPLRETTRVWAPDGTGGITG</sequence>
<organism evidence="1 2">
    <name type="scientific">Kitasatospora kazusensis</name>
    <dbReference type="NCBI Taxonomy" id="407974"/>
    <lineage>
        <taxon>Bacteria</taxon>
        <taxon>Bacillati</taxon>
        <taxon>Actinomycetota</taxon>
        <taxon>Actinomycetes</taxon>
        <taxon>Kitasatosporales</taxon>
        <taxon>Streptomycetaceae</taxon>
        <taxon>Kitasatospora</taxon>
    </lineage>
</organism>